<proteinExistence type="predicted"/>
<gene>
    <name evidence="3" type="ORF">CYMTET_16932</name>
</gene>
<name>A0AAE0GBD6_9CHLO</name>
<feature type="region of interest" description="Disordered" evidence="2">
    <location>
        <begin position="194"/>
        <end position="214"/>
    </location>
</feature>
<keyword evidence="1" id="KW-0175">Coiled coil</keyword>
<evidence type="ECO:0000313" key="4">
    <source>
        <dbReference type="Proteomes" id="UP001190700"/>
    </source>
</evidence>
<protein>
    <submittedName>
        <fullName evidence="3">Uncharacterized protein</fullName>
    </submittedName>
</protein>
<evidence type="ECO:0000256" key="1">
    <source>
        <dbReference type="SAM" id="Coils"/>
    </source>
</evidence>
<evidence type="ECO:0000313" key="3">
    <source>
        <dbReference type="EMBL" id="KAK3274918.1"/>
    </source>
</evidence>
<dbReference type="AlphaFoldDB" id="A0AAE0GBD6"/>
<evidence type="ECO:0000256" key="2">
    <source>
        <dbReference type="SAM" id="MobiDB-lite"/>
    </source>
</evidence>
<reference evidence="3 4" key="1">
    <citation type="journal article" date="2015" name="Genome Biol. Evol.">
        <title>Comparative Genomics of a Bacterivorous Green Alga Reveals Evolutionary Causalities and Consequences of Phago-Mixotrophic Mode of Nutrition.</title>
        <authorList>
            <person name="Burns J.A."/>
            <person name="Paasch A."/>
            <person name="Narechania A."/>
            <person name="Kim E."/>
        </authorList>
    </citation>
    <scope>NUCLEOTIDE SEQUENCE [LARGE SCALE GENOMIC DNA]</scope>
    <source>
        <strain evidence="3 4">PLY_AMNH</strain>
    </source>
</reference>
<feature type="coiled-coil region" evidence="1">
    <location>
        <begin position="81"/>
        <end position="108"/>
    </location>
</feature>
<dbReference type="Proteomes" id="UP001190700">
    <property type="component" value="Unassembled WGS sequence"/>
</dbReference>
<organism evidence="3 4">
    <name type="scientific">Cymbomonas tetramitiformis</name>
    <dbReference type="NCBI Taxonomy" id="36881"/>
    <lineage>
        <taxon>Eukaryota</taxon>
        <taxon>Viridiplantae</taxon>
        <taxon>Chlorophyta</taxon>
        <taxon>Pyramimonadophyceae</taxon>
        <taxon>Pyramimonadales</taxon>
        <taxon>Pyramimonadaceae</taxon>
        <taxon>Cymbomonas</taxon>
    </lineage>
</organism>
<feature type="region of interest" description="Disordered" evidence="2">
    <location>
        <begin position="19"/>
        <end position="48"/>
    </location>
</feature>
<sequence length="214" mass="24592">MDSLFDDALTQRIAELRANDELPSAHGPARRELPGAKCDFKDKNGNDSDAAKRTWEFANKADEIFFNSSRSVEKAARAMPDSIAEEVKESLEKAKAQLTEELTCTDDQYWEAALLEKWRKYGPLLQLLKDHGHEVQLHVIAVGRTGTVYEHSKRALNKMGMNNKEAEKTLRNLSKMTIGYANSMYWLHRKRIEEQRKQENSRKKDSRMGQDHPT</sequence>
<keyword evidence="4" id="KW-1185">Reference proteome</keyword>
<dbReference type="EMBL" id="LGRX02007485">
    <property type="protein sequence ID" value="KAK3274918.1"/>
    <property type="molecule type" value="Genomic_DNA"/>
</dbReference>
<feature type="compositionally biased region" description="Basic and acidic residues" evidence="2">
    <location>
        <begin position="29"/>
        <end position="48"/>
    </location>
</feature>
<accession>A0AAE0GBD6</accession>
<comment type="caution">
    <text evidence="3">The sequence shown here is derived from an EMBL/GenBank/DDBJ whole genome shotgun (WGS) entry which is preliminary data.</text>
</comment>